<keyword evidence="8" id="KW-1185">Reference proteome</keyword>
<feature type="transmembrane region" description="Helical" evidence="5">
    <location>
        <begin position="293"/>
        <end position="315"/>
    </location>
</feature>
<feature type="non-terminal residue" evidence="7">
    <location>
        <position position="353"/>
    </location>
</feature>
<keyword evidence="4 5" id="KW-0472">Membrane</keyword>
<evidence type="ECO:0000256" key="4">
    <source>
        <dbReference type="ARBA" id="ARBA00023136"/>
    </source>
</evidence>
<sequence>MFLGWALEAMDFYIASISLSEVAATFGISISQMAVATTVTLAMRPVGAILFGVLADRYGRRWPLIANVTICALISLCSGFAPNFAVFAFLRSIFGIAMGGEWALSAAMTMESLPPACHGLFSGILHQASPFGNIMAALLHLLVFPRIGWRPLYWISVAPAVFIILLRFWVPESPEWLRARAEAQARQLEQLESATEKGTLRTVIHMLLLISSLQFVNRSLTDLFPTIIQVQLKLPVSLITVALISRDLGTMIGSTTSGYLSQFLGRKRVMLGSIALALAFVPLFVFAPLHYQIILGAVFITIFIGGFNGVLAVFLHEVGPSRNRALFMGFTTQLANLITGATAQIEAALAERF</sequence>
<feature type="transmembrane region" description="Helical" evidence="5">
    <location>
        <begin position="151"/>
        <end position="170"/>
    </location>
</feature>
<dbReference type="PANTHER" id="PTHR23508">
    <property type="entry name" value="CARBOXYLIC ACID TRANSPORTER PROTEIN HOMOLOG"/>
    <property type="match status" value="1"/>
</dbReference>
<dbReference type="GO" id="GO:0046943">
    <property type="term" value="F:carboxylic acid transmembrane transporter activity"/>
    <property type="evidence" value="ECO:0007669"/>
    <property type="project" value="TreeGrafter"/>
</dbReference>
<proteinExistence type="predicted"/>
<dbReference type="EMBL" id="ML002236">
    <property type="protein sequence ID" value="RKP39900.1"/>
    <property type="molecule type" value="Genomic_DNA"/>
</dbReference>
<evidence type="ECO:0000256" key="1">
    <source>
        <dbReference type="ARBA" id="ARBA00004141"/>
    </source>
</evidence>
<keyword evidence="3 5" id="KW-1133">Transmembrane helix</keyword>
<dbReference type="SUPFAM" id="SSF103473">
    <property type="entry name" value="MFS general substrate transporter"/>
    <property type="match status" value="1"/>
</dbReference>
<organism evidence="7 8">
    <name type="scientific">Dimargaris cristalligena</name>
    <dbReference type="NCBI Taxonomy" id="215637"/>
    <lineage>
        <taxon>Eukaryota</taxon>
        <taxon>Fungi</taxon>
        <taxon>Fungi incertae sedis</taxon>
        <taxon>Zoopagomycota</taxon>
        <taxon>Kickxellomycotina</taxon>
        <taxon>Dimargaritomycetes</taxon>
        <taxon>Dimargaritales</taxon>
        <taxon>Dimargaritaceae</taxon>
        <taxon>Dimargaris</taxon>
    </lineage>
</organism>
<dbReference type="AlphaFoldDB" id="A0A4Q0A3R4"/>
<dbReference type="InterPro" id="IPR036259">
    <property type="entry name" value="MFS_trans_sf"/>
</dbReference>
<evidence type="ECO:0000313" key="7">
    <source>
        <dbReference type="EMBL" id="RKP39900.1"/>
    </source>
</evidence>
<dbReference type="STRING" id="215637.A0A4Q0A3R4"/>
<dbReference type="Proteomes" id="UP000268162">
    <property type="component" value="Unassembled WGS sequence"/>
</dbReference>
<dbReference type="InterPro" id="IPR011701">
    <property type="entry name" value="MFS"/>
</dbReference>
<dbReference type="InterPro" id="IPR020846">
    <property type="entry name" value="MFS_dom"/>
</dbReference>
<dbReference type="PROSITE" id="PS50850">
    <property type="entry name" value="MFS"/>
    <property type="match status" value="1"/>
</dbReference>
<evidence type="ECO:0000259" key="6">
    <source>
        <dbReference type="PROSITE" id="PS50850"/>
    </source>
</evidence>
<dbReference type="Gene3D" id="1.20.1250.20">
    <property type="entry name" value="MFS general substrate transporter like domains"/>
    <property type="match status" value="2"/>
</dbReference>
<reference evidence="8" key="1">
    <citation type="journal article" date="2018" name="Nat. Microbiol.">
        <title>Leveraging single-cell genomics to expand the fungal tree of life.</title>
        <authorList>
            <person name="Ahrendt S.R."/>
            <person name="Quandt C.A."/>
            <person name="Ciobanu D."/>
            <person name="Clum A."/>
            <person name="Salamov A."/>
            <person name="Andreopoulos B."/>
            <person name="Cheng J.F."/>
            <person name="Woyke T."/>
            <person name="Pelin A."/>
            <person name="Henrissat B."/>
            <person name="Reynolds N.K."/>
            <person name="Benny G.L."/>
            <person name="Smith M.E."/>
            <person name="James T.Y."/>
            <person name="Grigoriev I.V."/>
        </authorList>
    </citation>
    <scope>NUCLEOTIDE SEQUENCE [LARGE SCALE GENOMIC DNA]</scope>
    <source>
        <strain evidence="8">RSA 468</strain>
    </source>
</reference>
<protein>
    <submittedName>
        <fullName evidence="7">Major facilitator superfamily domain-containing protein</fullName>
    </submittedName>
</protein>
<accession>A0A4Q0A3R4</accession>
<dbReference type="GO" id="GO:0005886">
    <property type="term" value="C:plasma membrane"/>
    <property type="evidence" value="ECO:0007669"/>
    <property type="project" value="TreeGrafter"/>
</dbReference>
<evidence type="ECO:0000256" key="5">
    <source>
        <dbReference type="SAM" id="Phobius"/>
    </source>
</evidence>
<feature type="transmembrane region" description="Helical" evidence="5">
    <location>
        <begin position="62"/>
        <end position="81"/>
    </location>
</feature>
<evidence type="ECO:0000256" key="2">
    <source>
        <dbReference type="ARBA" id="ARBA00022692"/>
    </source>
</evidence>
<feature type="transmembrane region" description="Helical" evidence="5">
    <location>
        <begin position="120"/>
        <end position="145"/>
    </location>
</feature>
<evidence type="ECO:0000256" key="3">
    <source>
        <dbReference type="ARBA" id="ARBA00022989"/>
    </source>
</evidence>
<gene>
    <name evidence="7" type="ORF">BJ085DRAFT_22721</name>
</gene>
<dbReference type="Pfam" id="PF07690">
    <property type="entry name" value="MFS_1"/>
    <property type="match status" value="1"/>
</dbReference>
<feature type="transmembrane region" description="Helical" evidence="5">
    <location>
        <begin position="269"/>
        <end position="287"/>
    </location>
</feature>
<feature type="domain" description="Major facilitator superfamily (MFS) profile" evidence="6">
    <location>
        <begin position="1"/>
        <end position="353"/>
    </location>
</feature>
<keyword evidence="2 5" id="KW-0812">Transmembrane</keyword>
<name>A0A4Q0A3R4_9FUNG</name>
<feature type="transmembrane region" description="Helical" evidence="5">
    <location>
        <begin position="36"/>
        <end position="55"/>
    </location>
</feature>
<evidence type="ECO:0000313" key="8">
    <source>
        <dbReference type="Proteomes" id="UP000268162"/>
    </source>
</evidence>
<comment type="subcellular location">
    <subcellularLocation>
        <location evidence="1">Membrane</location>
        <topology evidence="1">Multi-pass membrane protein</topology>
    </subcellularLocation>
</comment>
<dbReference type="PANTHER" id="PTHR23508:SF10">
    <property type="entry name" value="CARBOXYLIC ACID TRANSPORTER PROTEIN HOMOLOG"/>
    <property type="match status" value="1"/>
</dbReference>